<feature type="compositionally biased region" description="Basic residues" evidence="6">
    <location>
        <begin position="422"/>
        <end position="447"/>
    </location>
</feature>
<dbReference type="SUPFAM" id="SSF51126">
    <property type="entry name" value="Pectin lyase-like"/>
    <property type="match status" value="1"/>
</dbReference>
<dbReference type="GO" id="GO:0030599">
    <property type="term" value="F:pectinesterase activity"/>
    <property type="evidence" value="ECO:0007669"/>
    <property type="project" value="UniProtKB-EC"/>
</dbReference>
<evidence type="ECO:0000256" key="2">
    <source>
        <dbReference type="ARBA" id="ARBA00008891"/>
    </source>
</evidence>
<evidence type="ECO:0000259" key="7">
    <source>
        <dbReference type="Pfam" id="PF01095"/>
    </source>
</evidence>
<dbReference type="Proteomes" id="UP000249464">
    <property type="component" value="Unassembled WGS sequence"/>
</dbReference>
<dbReference type="GO" id="GO:0045490">
    <property type="term" value="P:pectin catabolic process"/>
    <property type="evidence" value="ECO:0007669"/>
    <property type="project" value="UniProtKB-UniPathway"/>
</dbReference>
<evidence type="ECO:0000256" key="6">
    <source>
        <dbReference type="SAM" id="MobiDB-lite"/>
    </source>
</evidence>
<sequence length="447" mass="48477">MASREQDQEALGTNRRCEAETSIRRKGAQALVALGPVLRCHLIRVLASFGIISPTAASAHFRTIQKAFDYIAKSELNATVTVLIGKGLYQTGVLVDREPPTSRHPAPVTVLGQITAPASDSGKLNNSVRIARKRALLQSDGYHNDATATFKISNSPDFKIYNIDIEQLQTTGIALAFAAFSSNVGLYGCTIAAFQDTFFVGPHANVYIHGCIIRGTVDYLYGWGVLWVESSVLASRALGAIVAWNGDLSKTSGAYISNSRIESSIDSKKGSLTPVGQVALGRPWTKTARTVFLSCELSRVIIPTGFSVWWNSDPRLSSETFLAEYNSKGPGGTTSGRKVVQRQGEVDSNHLSYILDEERAKQFNINTVFAPTGGTGFIDFDYKYTAAQAQEVPDMSPIAKSTSGTQTQRHDAGGHVLPKGRSGLRRGSSRSHGRRKTHHRSHPPSKH</sequence>
<dbReference type="Pfam" id="PF01095">
    <property type="entry name" value="Pectinesterase"/>
    <property type="match status" value="1"/>
</dbReference>
<protein>
    <recommendedName>
        <fullName evidence="3">pectinesterase</fullName>
        <ecNumber evidence="3">3.1.1.11</ecNumber>
    </recommendedName>
</protein>
<evidence type="ECO:0000256" key="3">
    <source>
        <dbReference type="ARBA" id="ARBA00013229"/>
    </source>
</evidence>
<keyword evidence="4" id="KW-0378">Hydrolase</keyword>
<evidence type="ECO:0000313" key="8">
    <source>
        <dbReference type="EMBL" id="SGZ28662.1"/>
    </source>
</evidence>
<dbReference type="PANTHER" id="PTHR31321:SF137">
    <property type="entry name" value="PECTIN METHYL ESTERASE (EUROFUNG)"/>
    <property type="match status" value="1"/>
</dbReference>
<evidence type="ECO:0000256" key="4">
    <source>
        <dbReference type="ARBA" id="ARBA00022801"/>
    </source>
</evidence>
<dbReference type="InterPro" id="IPR012334">
    <property type="entry name" value="Pectin_lyas_fold"/>
</dbReference>
<evidence type="ECO:0000256" key="1">
    <source>
        <dbReference type="ARBA" id="ARBA00005184"/>
    </source>
</evidence>
<dbReference type="InterPro" id="IPR000070">
    <property type="entry name" value="Pectinesterase_cat"/>
</dbReference>
<dbReference type="STRING" id="796604.A0A2X0MND9"/>
<feature type="domain" description="Pectinesterase catalytic" evidence="7">
    <location>
        <begin position="57"/>
        <end position="337"/>
    </location>
</feature>
<organism evidence="8 9">
    <name type="scientific">Microbotryum silenes-dioicae</name>
    <dbReference type="NCBI Taxonomy" id="796604"/>
    <lineage>
        <taxon>Eukaryota</taxon>
        <taxon>Fungi</taxon>
        <taxon>Dikarya</taxon>
        <taxon>Basidiomycota</taxon>
        <taxon>Pucciniomycotina</taxon>
        <taxon>Microbotryomycetes</taxon>
        <taxon>Microbotryales</taxon>
        <taxon>Microbotryaceae</taxon>
        <taxon>Microbotryum</taxon>
    </lineage>
</organism>
<comment type="pathway">
    <text evidence="1">Glycan metabolism; pectin degradation; 2-dehydro-3-deoxy-D-gluconate from pectin: step 1/5.</text>
</comment>
<accession>A0A2X0MND9</accession>
<dbReference type="Gene3D" id="2.160.20.10">
    <property type="entry name" value="Single-stranded right-handed beta-helix, Pectin lyase-like"/>
    <property type="match status" value="1"/>
</dbReference>
<dbReference type="InterPro" id="IPR011050">
    <property type="entry name" value="Pectin_lyase_fold/virulence"/>
</dbReference>
<feature type="region of interest" description="Disordered" evidence="6">
    <location>
        <begin position="393"/>
        <end position="447"/>
    </location>
</feature>
<comment type="similarity">
    <text evidence="2">Belongs to the pectinesterase family.</text>
</comment>
<keyword evidence="5" id="KW-0063">Aspartyl esterase</keyword>
<dbReference type="EC" id="3.1.1.11" evidence="3"/>
<proteinExistence type="inferred from homology"/>
<name>A0A2X0MND9_9BASI</name>
<evidence type="ECO:0000256" key="5">
    <source>
        <dbReference type="ARBA" id="ARBA00023085"/>
    </source>
</evidence>
<dbReference type="EMBL" id="FQNC01000089">
    <property type="protein sequence ID" value="SGZ28662.1"/>
    <property type="molecule type" value="Genomic_DNA"/>
</dbReference>
<dbReference type="PANTHER" id="PTHR31321">
    <property type="entry name" value="ACYL-COA THIOESTER HYDROLASE YBHC-RELATED"/>
    <property type="match status" value="1"/>
</dbReference>
<dbReference type="GO" id="GO:0042545">
    <property type="term" value="P:cell wall modification"/>
    <property type="evidence" value="ECO:0007669"/>
    <property type="project" value="InterPro"/>
</dbReference>
<gene>
    <name evidence="8" type="primary">BQ5605_C027g10401</name>
    <name evidence="8" type="ORF">BQ5605_C027G10401</name>
</gene>
<keyword evidence="9" id="KW-1185">Reference proteome</keyword>
<dbReference type="UniPathway" id="UPA00545">
    <property type="reaction ID" value="UER00823"/>
</dbReference>
<reference evidence="8 9" key="1">
    <citation type="submission" date="2016-11" db="EMBL/GenBank/DDBJ databases">
        <authorList>
            <person name="Jaros S."/>
            <person name="Januszkiewicz K."/>
            <person name="Wedrychowicz H."/>
        </authorList>
    </citation>
    <scope>NUCLEOTIDE SEQUENCE [LARGE SCALE GENOMIC DNA]</scope>
</reference>
<evidence type="ECO:0000313" key="9">
    <source>
        <dbReference type="Proteomes" id="UP000249464"/>
    </source>
</evidence>
<dbReference type="AlphaFoldDB" id="A0A2X0MND9"/>